<dbReference type="SUPFAM" id="SSF51735">
    <property type="entry name" value="NAD(P)-binding Rossmann-fold domains"/>
    <property type="match status" value="1"/>
</dbReference>
<name>A0A6H1TRQ9_9CYAN</name>
<accession>A0A6H1TRQ9</accession>
<keyword evidence="3" id="KW-1185">Reference proteome</keyword>
<dbReference type="CDD" id="cd05243">
    <property type="entry name" value="SDR_a5"/>
    <property type="match status" value="1"/>
</dbReference>
<organism evidence="2 3">
    <name type="scientific">Oxynema aestuarii AP17</name>
    <dbReference type="NCBI Taxonomy" id="2064643"/>
    <lineage>
        <taxon>Bacteria</taxon>
        <taxon>Bacillati</taxon>
        <taxon>Cyanobacteriota</taxon>
        <taxon>Cyanophyceae</taxon>
        <taxon>Oscillatoriophycideae</taxon>
        <taxon>Oscillatoriales</taxon>
        <taxon>Oscillatoriaceae</taxon>
        <taxon>Oxynema</taxon>
        <taxon>Oxynema aestuarii</taxon>
    </lineage>
</organism>
<dbReference type="PANTHER" id="PTHR15020:SF42">
    <property type="entry name" value="NAD(P)-BINDING DOMAIN-CONTAINING PROTEIN"/>
    <property type="match status" value="1"/>
</dbReference>
<evidence type="ECO:0000313" key="3">
    <source>
        <dbReference type="Proteomes" id="UP000500857"/>
    </source>
</evidence>
<dbReference type="Pfam" id="PF13460">
    <property type="entry name" value="NAD_binding_10"/>
    <property type="match status" value="1"/>
</dbReference>
<dbReference type="AlphaFoldDB" id="A0A6H1TRQ9"/>
<dbReference type="RefSeq" id="WP_168567445.1">
    <property type="nucleotide sequence ID" value="NZ_CP051167.1"/>
</dbReference>
<dbReference type="Proteomes" id="UP000500857">
    <property type="component" value="Chromosome"/>
</dbReference>
<reference evidence="2 3" key="1">
    <citation type="submission" date="2020-04" db="EMBL/GenBank/DDBJ databases">
        <authorList>
            <person name="Basu S."/>
            <person name="Maruthanayagam V."/>
            <person name="Chakraborty S."/>
            <person name="Pramanik A."/>
            <person name="Mukherjee J."/>
            <person name="Brink B."/>
        </authorList>
    </citation>
    <scope>NUCLEOTIDE SEQUENCE [LARGE SCALE GENOMIC DNA]</scope>
    <source>
        <strain evidence="2 3">AP17</strain>
    </source>
</reference>
<feature type="domain" description="NAD(P)-binding" evidence="1">
    <location>
        <begin position="7"/>
        <end position="189"/>
    </location>
</feature>
<dbReference type="InterPro" id="IPR016040">
    <property type="entry name" value="NAD(P)-bd_dom"/>
</dbReference>
<proteinExistence type="predicted"/>
<dbReference type="KEGG" id="oxy:HCG48_00690"/>
<evidence type="ECO:0000259" key="1">
    <source>
        <dbReference type="Pfam" id="PF13460"/>
    </source>
</evidence>
<dbReference type="PANTHER" id="PTHR15020">
    <property type="entry name" value="FLAVIN REDUCTASE-RELATED"/>
    <property type="match status" value="1"/>
</dbReference>
<dbReference type="EMBL" id="CP051167">
    <property type="protein sequence ID" value="QIZ69288.1"/>
    <property type="molecule type" value="Genomic_DNA"/>
</dbReference>
<protein>
    <submittedName>
        <fullName evidence="2">NAD(P)H-binding protein</fullName>
    </submittedName>
</protein>
<sequence length="222" mass="24464">MKAFVAGATGETGRRIVQQLVDRDIPVRALVRNLELGRQLLPPQAELVVGDVLNRDKLAEAIADSTVLLCATGAKPSLNFTEPYLVDYEGTKNLVDVAKTQGIEHFVLVSSLCVSRLFHPLNLFWLILVWKKQAEQYLQQSGLTYTIVRPGGLRNDETPEAIVMSSADTLFEGSIPRQKVAETCVEALFQVESYNKIVEIVTRLEAPDRPLAELFAGVAASE</sequence>
<dbReference type="InterPro" id="IPR036291">
    <property type="entry name" value="NAD(P)-bd_dom_sf"/>
</dbReference>
<gene>
    <name evidence="2" type="ORF">HCG48_00690</name>
</gene>
<evidence type="ECO:0000313" key="2">
    <source>
        <dbReference type="EMBL" id="QIZ69288.1"/>
    </source>
</evidence>
<dbReference type="Gene3D" id="3.40.50.720">
    <property type="entry name" value="NAD(P)-binding Rossmann-like Domain"/>
    <property type="match status" value="1"/>
</dbReference>